<dbReference type="SUPFAM" id="SSF53187">
    <property type="entry name" value="Zn-dependent exopeptidases"/>
    <property type="match status" value="1"/>
</dbReference>
<proteinExistence type="inferred from homology"/>
<comment type="caution">
    <text evidence="6">The sequence shown here is derived from an EMBL/GenBank/DDBJ whole genome shotgun (WGS) entry which is preliminary data.</text>
</comment>
<evidence type="ECO:0000313" key="6">
    <source>
        <dbReference type="EMBL" id="MPM49045.1"/>
    </source>
</evidence>
<organism evidence="6">
    <name type="scientific">bioreactor metagenome</name>
    <dbReference type="NCBI Taxonomy" id="1076179"/>
    <lineage>
        <taxon>unclassified sequences</taxon>
        <taxon>metagenomes</taxon>
        <taxon>ecological metagenomes</taxon>
    </lineage>
</organism>
<dbReference type="EC" id="3.4.11.-" evidence="6"/>
<gene>
    <name evidence="6" type="primary">ysdC_24</name>
    <name evidence="6" type="ORF">SDC9_95773</name>
</gene>
<dbReference type="Gene3D" id="3.40.630.10">
    <property type="entry name" value="Zn peptidases"/>
    <property type="match status" value="1"/>
</dbReference>
<evidence type="ECO:0000256" key="2">
    <source>
        <dbReference type="ARBA" id="ARBA00022438"/>
    </source>
</evidence>
<dbReference type="PIRSF" id="PIRSF001123">
    <property type="entry name" value="PepA_GA"/>
    <property type="match status" value="1"/>
</dbReference>
<keyword evidence="5 6" id="KW-0378">Hydrolase</keyword>
<dbReference type="EMBL" id="VSSQ01012359">
    <property type="protein sequence ID" value="MPM49045.1"/>
    <property type="molecule type" value="Genomic_DNA"/>
</dbReference>
<keyword evidence="2 6" id="KW-0031">Aminopeptidase</keyword>
<evidence type="ECO:0000256" key="4">
    <source>
        <dbReference type="ARBA" id="ARBA00022723"/>
    </source>
</evidence>
<accession>A0A645A778</accession>
<keyword evidence="3" id="KW-0645">Protease</keyword>
<dbReference type="InterPro" id="IPR023367">
    <property type="entry name" value="Peptidase_M42_dom2"/>
</dbReference>
<evidence type="ECO:0000256" key="1">
    <source>
        <dbReference type="ARBA" id="ARBA00006272"/>
    </source>
</evidence>
<dbReference type="InterPro" id="IPR008007">
    <property type="entry name" value="Peptidase_M42"/>
</dbReference>
<keyword evidence="4" id="KW-0479">Metal-binding</keyword>
<name>A0A645A778_9ZZZZ</name>
<reference evidence="6" key="1">
    <citation type="submission" date="2019-08" db="EMBL/GenBank/DDBJ databases">
        <authorList>
            <person name="Kucharzyk K."/>
            <person name="Murdoch R.W."/>
            <person name="Higgins S."/>
            <person name="Loffler F."/>
        </authorList>
    </citation>
    <scope>NUCLEOTIDE SEQUENCE</scope>
</reference>
<dbReference type="GO" id="GO:0004177">
    <property type="term" value="F:aminopeptidase activity"/>
    <property type="evidence" value="ECO:0007669"/>
    <property type="project" value="UniProtKB-KW"/>
</dbReference>
<dbReference type="GO" id="GO:0006508">
    <property type="term" value="P:proteolysis"/>
    <property type="evidence" value="ECO:0007669"/>
    <property type="project" value="UniProtKB-KW"/>
</dbReference>
<dbReference type="InterPro" id="IPR051464">
    <property type="entry name" value="Peptidase_M42_aminopept"/>
</dbReference>
<sequence length="343" mass="36141">MKIYDTLKKFNAVLSVSGSEQEMAKTITEIISPFVDEIHADAMGNLIALKKSTRENAEKLMLSAHMDHIGFMVMDIDSDGRARVAPIGGISAIAASYSVVSFASGLKGVLVPESGTAAADIKAEKLYVDFGTPGKKAIEKKVRIGDVCAVCLPLTRLSGGCVSGSFMDNKISCACLIETARELASGKELSLPYDVYFVFTAQEEVGCRGAKTAAYSIAPDYGINVDIYPAADVIGGKSGLKLGAGPSIKIKDASVLCTFPMIKHLKASAEEADIKYQIEVATFGGTDTSSVITSHGGVMAGAISIPTRHTHSQVEMLKLSDAENAVELLTASVKKSFINAATE</sequence>
<dbReference type="PANTHER" id="PTHR32481">
    <property type="entry name" value="AMINOPEPTIDASE"/>
    <property type="match status" value="1"/>
</dbReference>
<dbReference type="SUPFAM" id="SSF101821">
    <property type="entry name" value="Aminopeptidase/glucanase lid domain"/>
    <property type="match status" value="1"/>
</dbReference>
<dbReference type="Gene3D" id="2.40.30.40">
    <property type="entry name" value="Peptidase M42, domain 2"/>
    <property type="match status" value="1"/>
</dbReference>
<evidence type="ECO:0000256" key="3">
    <source>
        <dbReference type="ARBA" id="ARBA00022670"/>
    </source>
</evidence>
<dbReference type="AlphaFoldDB" id="A0A645A778"/>
<evidence type="ECO:0000256" key="5">
    <source>
        <dbReference type="ARBA" id="ARBA00022801"/>
    </source>
</evidence>
<dbReference type="Pfam" id="PF05343">
    <property type="entry name" value="Peptidase_M42"/>
    <property type="match status" value="1"/>
</dbReference>
<dbReference type="PANTHER" id="PTHR32481:SF0">
    <property type="entry name" value="AMINOPEPTIDASE YPDE-RELATED"/>
    <property type="match status" value="1"/>
</dbReference>
<protein>
    <submittedName>
        <fullName evidence="6">Putative aminopeptidase YsdC</fullName>
        <ecNumber evidence="6">3.4.11.-</ecNumber>
    </submittedName>
</protein>
<comment type="similarity">
    <text evidence="1">Belongs to the peptidase M42 family.</text>
</comment>
<dbReference type="GO" id="GO:0046872">
    <property type="term" value="F:metal ion binding"/>
    <property type="evidence" value="ECO:0007669"/>
    <property type="project" value="UniProtKB-KW"/>
</dbReference>